<keyword evidence="2" id="KW-0285">Flavoprotein</keyword>
<dbReference type="Pfam" id="PF02913">
    <property type="entry name" value="FAD-oxidase_C"/>
    <property type="match status" value="1"/>
</dbReference>
<evidence type="ECO:0000259" key="5">
    <source>
        <dbReference type="PROSITE" id="PS51387"/>
    </source>
</evidence>
<feature type="domain" description="FAD-binding PCMH-type" evidence="5">
    <location>
        <begin position="37"/>
        <end position="216"/>
    </location>
</feature>
<dbReference type="SUPFAM" id="SSF55103">
    <property type="entry name" value="FAD-linked oxidases, C-terminal domain"/>
    <property type="match status" value="1"/>
</dbReference>
<protein>
    <submittedName>
        <fullName evidence="6">FAD-binding oxidoreductase</fullName>
    </submittedName>
</protein>
<evidence type="ECO:0000256" key="3">
    <source>
        <dbReference type="ARBA" id="ARBA00022827"/>
    </source>
</evidence>
<proteinExistence type="predicted"/>
<accession>A0ABW0W480</accession>
<dbReference type="Proteomes" id="UP001596047">
    <property type="component" value="Unassembled WGS sequence"/>
</dbReference>
<dbReference type="InterPro" id="IPR051914">
    <property type="entry name" value="FAD-linked_OxidoTrans_Type4"/>
</dbReference>
<dbReference type="PROSITE" id="PS51387">
    <property type="entry name" value="FAD_PCMH"/>
    <property type="match status" value="1"/>
</dbReference>
<keyword evidence="4" id="KW-0560">Oxidoreductase</keyword>
<evidence type="ECO:0000256" key="1">
    <source>
        <dbReference type="ARBA" id="ARBA00001974"/>
    </source>
</evidence>
<evidence type="ECO:0000256" key="2">
    <source>
        <dbReference type="ARBA" id="ARBA00022630"/>
    </source>
</evidence>
<comment type="cofactor">
    <cofactor evidence="1">
        <name>FAD</name>
        <dbReference type="ChEBI" id="CHEBI:57692"/>
    </cofactor>
</comment>
<dbReference type="InterPro" id="IPR036318">
    <property type="entry name" value="FAD-bd_PCMH-like_sf"/>
</dbReference>
<organism evidence="6 7">
    <name type="scientific">Paenibacillus solisilvae</name>
    <dbReference type="NCBI Taxonomy" id="2486751"/>
    <lineage>
        <taxon>Bacteria</taxon>
        <taxon>Bacillati</taxon>
        <taxon>Bacillota</taxon>
        <taxon>Bacilli</taxon>
        <taxon>Bacillales</taxon>
        <taxon>Paenibacillaceae</taxon>
        <taxon>Paenibacillus</taxon>
    </lineage>
</organism>
<gene>
    <name evidence="6" type="ORF">ACFPYJ_22425</name>
</gene>
<dbReference type="RefSeq" id="WP_379190447.1">
    <property type="nucleotide sequence ID" value="NZ_JBHSOW010000080.1"/>
</dbReference>
<dbReference type="InterPro" id="IPR004113">
    <property type="entry name" value="FAD-bd_oxidored_4_C"/>
</dbReference>
<dbReference type="InterPro" id="IPR016169">
    <property type="entry name" value="FAD-bd_PCMH_sub2"/>
</dbReference>
<dbReference type="Gene3D" id="3.30.70.2740">
    <property type="match status" value="1"/>
</dbReference>
<dbReference type="InterPro" id="IPR016166">
    <property type="entry name" value="FAD-bd_PCMH"/>
</dbReference>
<dbReference type="SUPFAM" id="SSF56176">
    <property type="entry name" value="FAD-binding/transporter-associated domain-like"/>
    <property type="match status" value="1"/>
</dbReference>
<comment type="caution">
    <text evidence="6">The sequence shown here is derived from an EMBL/GenBank/DDBJ whole genome shotgun (WGS) entry which is preliminary data.</text>
</comment>
<reference evidence="7" key="1">
    <citation type="journal article" date="2019" name="Int. J. Syst. Evol. Microbiol.">
        <title>The Global Catalogue of Microorganisms (GCM) 10K type strain sequencing project: providing services to taxonomists for standard genome sequencing and annotation.</title>
        <authorList>
            <consortium name="The Broad Institute Genomics Platform"/>
            <consortium name="The Broad Institute Genome Sequencing Center for Infectious Disease"/>
            <person name="Wu L."/>
            <person name="Ma J."/>
        </authorList>
    </citation>
    <scope>NUCLEOTIDE SEQUENCE [LARGE SCALE GENOMIC DNA]</scope>
    <source>
        <strain evidence="7">CGMCC 1.3240</strain>
    </source>
</reference>
<dbReference type="InterPro" id="IPR016171">
    <property type="entry name" value="Vanillyl_alc_oxidase_C-sub2"/>
</dbReference>
<dbReference type="Pfam" id="PF01565">
    <property type="entry name" value="FAD_binding_4"/>
    <property type="match status" value="1"/>
</dbReference>
<evidence type="ECO:0000313" key="6">
    <source>
        <dbReference type="EMBL" id="MFC5651824.1"/>
    </source>
</evidence>
<dbReference type="InterPro" id="IPR006094">
    <property type="entry name" value="Oxid_FAD_bind_N"/>
</dbReference>
<dbReference type="Gene3D" id="3.30.465.10">
    <property type="match status" value="1"/>
</dbReference>
<dbReference type="PANTHER" id="PTHR42934:SF2">
    <property type="entry name" value="GLYCOLATE OXIDASE SUBUNIT GLCD"/>
    <property type="match status" value="1"/>
</dbReference>
<sequence length="471" mass="51252">MLDNQIKQALRSIVGDAYFKDDMESLVTHSYDGTPMLQALPDGVIYPRDTSQVSAIMKVLSANRIPLISRGSGTNLCGGTVPVQGGIVMVMHRMNAILEVDMQNLTAVVQPGIITKKFIEHIENLGLFYPPDPSSMAISTIGGNIAECSGGLRGLKYGTTKDYVIGLQVVLASGEIMRTGGKLMKDVAGYDLTKLLIGSEGTLAVITEATLKLIPPPKFKKTMLAMFKDLYGAARTVSTIIENRIIPATLEFMDNPTIRVVDDFAKLGLPLDMAAILLIEQDGDPESVERDIERIREICQAEQADRVSVAATAEEALKLLTARRSAFTALARLRPTTILEDATVPRSKIAEMVMEINRIAEKHQVQICTFGHAGDGNLHPTATTDARNTEEIHRVEAAFEEIFEAAIQLGGTITGEHGVGLVKAPFLEWKVGQTGIAIMQGIKQTFDPLHILNPGKIFAKESRRRVVIDHA</sequence>
<name>A0ABW0W480_9BACL</name>
<dbReference type="EMBL" id="JBHSOW010000080">
    <property type="protein sequence ID" value="MFC5651824.1"/>
    <property type="molecule type" value="Genomic_DNA"/>
</dbReference>
<keyword evidence="3" id="KW-0274">FAD</keyword>
<keyword evidence="7" id="KW-1185">Reference proteome</keyword>
<dbReference type="InterPro" id="IPR016164">
    <property type="entry name" value="FAD-linked_Oxase-like_C"/>
</dbReference>
<dbReference type="PANTHER" id="PTHR42934">
    <property type="entry name" value="GLYCOLATE OXIDASE SUBUNIT GLCD"/>
    <property type="match status" value="1"/>
</dbReference>
<evidence type="ECO:0000313" key="7">
    <source>
        <dbReference type="Proteomes" id="UP001596047"/>
    </source>
</evidence>
<dbReference type="Gene3D" id="1.10.45.10">
    <property type="entry name" value="Vanillyl-alcohol Oxidase, Chain A, domain 4"/>
    <property type="match status" value="1"/>
</dbReference>
<evidence type="ECO:0000256" key="4">
    <source>
        <dbReference type="ARBA" id="ARBA00023002"/>
    </source>
</evidence>